<evidence type="ECO:0000313" key="7">
    <source>
        <dbReference type="EMBL" id="CAG5092711.1"/>
    </source>
</evidence>
<comment type="caution">
    <text evidence="7">The sequence shown here is derived from an EMBL/GenBank/DDBJ whole genome shotgun (WGS) entry which is preliminary data.</text>
</comment>
<dbReference type="EMBL" id="CAJNRD030001120">
    <property type="protein sequence ID" value="CAG5092711.1"/>
    <property type="molecule type" value="Genomic_DNA"/>
</dbReference>
<keyword evidence="6" id="KW-0807">Transducer</keyword>
<keyword evidence="8" id="KW-1185">Reference proteome</keyword>
<dbReference type="OrthoDB" id="7682888at2759"/>
<accession>A0A8J2MHP1</accession>
<feature type="transmembrane region" description="Helical" evidence="6">
    <location>
        <begin position="302"/>
        <end position="320"/>
    </location>
</feature>
<evidence type="ECO:0000256" key="4">
    <source>
        <dbReference type="ARBA" id="ARBA00022989"/>
    </source>
</evidence>
<keyword evidence="2 6" id="KW-1003">Cell membrane</keyword>
<dbReference type="GO" id="GO:0050909">
    <property type="term" value="P:sensory perception of taste"/>
    <property type="evidence" value="ECO:0007669"/>
    <property type="project" value="InterPro"/>
</dbReference>
<keyword evidence="4 6" id="KW-1133">Transmembrane helix</keyword>
<evidence type="ECO:0000256" key="5">
    <source>
        <dbReference type="ARBA" id="ARBA00023136"/>
    </source>
</evidence>
<proteinExistence type="inferred from homology"/>
<feature type="transmembrane region" description="Helical" evidence="6">
    <location>
        <begin position="182"/>
        <end position="205"/>
    </location>
</feature>
<gene>
    <name evidence="7" type="ORF">HICCMSTLAB_LOCUS6332</name>
</gene>
<evidence type="ECO:0000256" key="6">
    <source>
        <dbReference type="RuleBase" id="RU363108"/>
    </source>
</evidence>
<reference evidence="7" key="1">
    <citation type="submission" date="2021-04" db="EMBL/GenBank/DDBJ databases">
        <authorList>
            <person name="Chebbi M.A.C M."/>
        </authorList>
    </citation>
    <scope>NUCLEOTIDE SEQUENCE</scope>
</reference>
<feature type="transmembrane region" description="Helical" evidence="6">
    <location>
        <begin position="225"/>
        <end position="246"/>
    </location>
</feature>
<evidence type="ECO:0000313" key="8">
    <source>
        <dbReference type="Proteomes" id="UP000786811"/>
    </source>
</evidence>
<comment type="subcellular location">
    <subcellularLocation>
        <location evidence="1 6">Cell membrane</location>
        <topology evidence="1 6">Multi-pass membrane protein</topology>
    </subcellularLocation>
</comment>
<dbReference type="GO" id="GO:0007165">
    <property type="term" value="P:signal transduction"/>
    <property type="evidence" value="ECO:0007669"/>
    <property type="project" value="UniProtKB-KW"/>
</dbReference>
<protein>
    <recommendedName>
        <fullName evidence="6">Gustatory receptor</fullName>
    </recommendedName>
</protein>
<name>A0A8J2MHP1_COTCN</name>
<feature type="non-terminal residue" evidence="7">
    <location>
        <position position="371"/>
    </location>
</feature>
<dbReference type="Pfam" id="PF08395">
    <property type="entry name" value="7tm_7"/>
    <property type="match status" value="1"/>
</dbReference>
<dbReference type="AlphaFoldDB" id="A0A8J2MHP1"/>
<feature type="transmembrane region" description="Helical" evidence="6">
    <location>
        <begin position="98"/>
        <end position="118"/>
    </location>
</feature>
<comment type="similarity">
    <text evidence="6">Belongs to the insect chemoreceptor superfamily. Gustatory receptor (GR) family.</text>
</comment>
<keyword evidence="6 7" id="KW-0675">Receptor</keyword>
<evidence type="ECO:0000256" key="1">
    <source>
        <dbReference type="ARBA" id="ARBA00004651"/>
    </source>
</evidence>
<keyword evidence="5 6" id="KW-0472">Membrane</keyword>
<comment type="function">
    <text evidence="6">Gustatory receptor which mediates acceptance or avoidance behavior, depending on its substrates.</text>
</comment>
<feature type="transmembrane region" description="Helical" evidence="6">
    <location>
        <begin position="16"/>
        <end position="34"/>
    </location>
</feature>
<evidence type="ECO:0000256" key="2">
    <source>
        <dbReference type="ARBA" id="ARBA00022475"/>
    </source>
</evidence>
<dbReference type="Proteomes" id="UP000786811">
    <property type="component" value="Unassembled WGS sequence"/>
</dbReference>
<dbReference type="InterPro" id="IPR013604">
    <property type="entry name" value="7TM_chemorcpt"/>
</dbReference>
<organism evidence="7 8">
    <name type="scientific">Cotesia congregata</name>
    <name type="common">Parasitoid wasp</name>
    <name type="synonym">Apanteles congregatus</name>
    <dbReference type="NCBI Taxonomy" id="51543"/>
    <lineage>
        <taxon>Eukaryota</taxon>
        <taxon>Metazoa</taxon>
        <taxon>Ecdysozoa</taxon>
        <taxon>Arthropoda</taxon>
        <taxon>Hexapoda</taxon>
        <taxon>Insecta</taxon>
        <taxon>Pterygota</taxon>
        <taxon>Neoptera</taxon>
        <taxon>Endopterygota</taxon>
        <taxon>Hymenoptera</taxon>
        <taxon>Apocrita</taxon>
        <taxon>Ichneumonoidea</taxon>
        <taxon>Braconidae</taxon>
        <taxon>Microgastrinae</taxon>
        <taxon>Cotesia</taxon>
    </lineage>
</organism>
<keyword evidence="3 6" id="KW-0812">Transmembrane</keyword>
<sequence length="371" mass="43037">MTAACIFNNVHTKYSIFFAQIILSSIDSILAHALKAAKKSHKMTQCCCSNSSFISLRLLIVLFKMFGLAPFATKIVIDNENNQEKNTFKIEFSSSVLGSIYNLLIVLIILSEIIYNYILWPMDAYILLQIYNLFKKIGLITIILSFLFRRKSLIKIIETLYAINNAFDQSDILRPLSHREKFYRIVTVIVYLTISLILMTSYIISEIFYLKKNSFIANINIVVEYAIIFTIGWFITQYSLLLIFVYHKLCMFNESFELCFTGENYSIDSQNCFVCENTLLKFISLRKLYQNTYSALSDIARLYSLPILVAFVIIIPKLISVVNNTIDYNESRDESILLKVFNNLMMIFLYFPVINLTVFATKINEEVRILF</sequence>
<feature type="transmembrane region" description="Helical" evidence="6">
    <location>
        <begin position="124"/>
        <end position="148"/>
    </location>
</feature>
<feature type="transmembrane region" description="Helical" evidence="6">
    <location>
        <begin position="340"/>
        <end position="361"/>
    </location>
</feature>
<dbReference type="GO" id="GO:0005886">
    <property type="term" value="C:plasma membrane"/>
    <property type="evidence" value="ECO:0007669"/>
    <property type="project" value="UniProtKB-SubCell"/>
</dbReference>
<evidence type="ECO:0000256" key="3">
    <source>
        <dbReference type="ARBA" id="ARBA00022692"/>
    </source>
</evidence>